<reference evidence="2" key="1">
    <citation type="submission" date="2015-07" db="EMBL/GenBank/DDBJ databases">
        <title>MeaNS - Measles Nucleotide Surveillance Program.</title>
        <authorList>
            <person name="Tran T."/>
            <person name="Druce J."/>
        </authorList>
    </citation>
    <scope>NUCLEOTIDE SEQUENCE</scope>
    <source>
        <strain evidence="2">UCB-OBI-ISO-001</strain>
        <tissue evidence="2">Gonad</tissue>
    </source>
</reference>
<dbReference type="EMBL" id="KQ425846">
    <property type="protein sequence ID" value="KOF68943.1"/>
    <property type="molecule type" value="Genomic_DNA"/>
</dbReference>
<dbReference type="AlphaFoldDB" id="A0A0L8FW60"/>
<proteinExistence type="predicted"/>
<gene>
    <name evidence="2" type="ORF">OCBIM_22006224mg</name>
</gene>
<accession>A0A0L8FW60</accession>
<sequence>MVQPSGSPALSQTVQPKRTLNDNDDDMTKKRTLQVISSFFYSNLAGVKNFDQLFDSAIKVAKCCYEKYLNGELDSAEKNPKKRFKIVRRGCKTKAPGMRNALFERFVDVRTLLHARLPQTLFLLKAEKFCEGWTYQLADTQTEEKLCFSKKYGVSLKFPNKCTSIPKEQCIECIPDYLKNILSVHCYFLDKFGVDPPTINGDQMPLHQNKSRRQASLFRNQDTFVLEMYHSIHPEFVFKGTGKRPPLLNALPRMRYQWSPKGQLLCTIENLPNRVNMFSHANFAIYMLNDYMVHLMPEVRNALWKRGYVLVIIGVVSPDLFNKIEKARKLEKLVQTLNKIPTPNQSKMMQMLHQAHADYKIDAEAAFKLMWATNAFDQIMHLVGVKCANNIEGSKLFDGDGIEGKTAENKSENESKLSGNLLKAIDPFGEIPMEVLLEPKHSQPNMMMGSSISLVGISRRYSYGSRKGIFNSYF</sequence>
<protein>
    <submittedName>
        <fullName evidence="2">Uncharacterized protein</fullName>
    </submittedName>
</protein>
<feature type="region of interest" description="Disordered" evidence="1">
    <location>
        <begin position="1"/>
        <end position="26"/>
    </location>
</feature>
<feature type="compositionally biased region" description="Polar residues" evidence="1">
    <location>
        <begin position="1"/>
        <end position="18"/>
    </location>
</feature>
<organism evidence="2">
    <name type="scientific">Octopus bimaculoides</name>
    <name type="common">California two-spotted octopus</name>
    <dbReference type="NCBI Taxonomy" id="37653"/>
    <lineage>
        <taxon>Eukaryota</taxon>
        <taxon>Metazoa</taxon>
        <taxon>Spiralia</taxon>
        <taxon>Lophotrochozoa</taxon>
        <taxon>Mollusca</taxon>
        <taxon>Cephalopoda</taxon>
        <taxon>Coleoidea</taxon>
        <taxon>Octopodiformes</taxon>
        <taxon>Octopoda</taxon>
        <taxon>Incirrata</taxon>
        <taxon>Octopodidae</taxon>
        <taxon>Octopus</taxon>
    </lineage>
</organism>
<evidence type="ECO:0000313" key="2">
    <source>
        <dbReference type="EMBL" id="KOF68943.1"/>
    </source>
</evidence>
<name>A0A0L8FW60_OCTBM</name>
<evidence type="ECO:0000256" key="1">
    <source>
        <dbReference type="SAM" id="MobiDB-lite"/>
    </source>
</evidence>